<dbReference type="InterPro" id="IPR011598">
    <property type="entry name" value="bHLH_dom"/>
</dbReference>
<keyword evidence="3" id="KW-0805">Transcription regulation</keyword>
<organism evidence="8 9">
    <name type="scientific">Colocasia esculenta</name>
    <name type="common">Wild taro</name>
    <name type="synonym">Arum esculentum</name>
    <dbReference type="NCBI Taxonomy" id="4460"/>
    <lineage>
        <taxon>Eukaryota</taxon>
        <taxon>Viridiplantae</taxon>
        <taxon>Streptophyta</taxon>
        <taxon>Embryophyta</taxon>
        <taxon>Tracheophyta</taxon>
        <taxon>Spermatophyta</taxon>
        <taxon>Magnoliopsida</taxon>
        <taxon>Liliopsida</taxon>
        <taxon>Araceae</taxon>
        <taxon>Aroideae</taxon>
        <taxon>Colocasieae</taxon>
        <taxon>Colocasia</taxon>
    </lineage>
</organism>
<dbReference type="Proteomes" id="UP000652761">
    <property type="component" value="Unassembled WGS sequence"/>
</dbReference>
<feature type="domain" description="BHLH" evidence="7">
    <location>
        <begin position="343"/>
        <end position="392"/>
    </location>
</feature>
<feature type="region of interest" description="Disordered" evidence="6">
    <location>
        <begin position="241"/>
        <end position="273"/>
    </location>
</feature>
<evidence type="ECO:0000256" key="3">
    <source>
        <dbReference type="ARBA" id="ARBA00023015"/>
    </source>
</evidence>
<dbReference type="GO" id="GO:0003700">
    <property type="term" value="F:DNA-binding transcription factor activity"/>
    <property type="evidence" value="ECO:0007669"/>
    <property type="project" value="InterPro"/>
</dbReference>
<dbReference type="SUPFAM" id="SSF47459">
    <property type="entry name" value="HLH, helix-loop-helix DNA-binding domain"/>
    <property type="match status" value="1"/>
</dbReference>
<keyword evidence="4" id="KW-0804">Transcription</keyword>
<dbReference type="PANTHER" id="PTHR46807:SF7">
    <property type="entry name" value="BHLH DOMAIN-CONTAINING PROTEIN"/>
    <property type="match status" value="1"/>
</dbReference>
<dbReference type="Pfam" id="PF00010">
    <property type="entry name" value="HLH"/>
    <property type="match status" value="1"/>
</dbReference>
<evidence type="ECO:0000256" key="1">
    <source>
        <dbReference type="ARBA" id="ARBA00004123"/>
    </source>
</evidence>
<dbReference type="FunFam" id="4.10.280.10:FF:000004">
    <property type="entry name" value="Basic helix-loop-helix transcription factor"/>
    <property type="match status" value="1"/>
</dbReference>
<sequence>MNHCVPDWRVQDDSRPEEELVELLWQNGHVVMHSQTHRKAMKPLSEIKQCQKSESVLKGGPIKSSANVVQEAPSPWLQYTIDDDSFGKEFCQEFLYELPTTGSTPMVEAQGNKATKWHEAPEKDGTSYGSVLEQYNIPHFAETVMPHQSGFVSSLPQGTNIAGSAGDRNFTRSSIVRGEVGESSSMLAKESSICGSNQLHNFFHPSYTNTAKLASGRGVEEDARSRLSHERTQTDAHEIAITSSSGGSGCTVGRAGKPSANTRNHKRKGRDADESELQSEVCYRLVSHPFSYLTDGAHCYIIWVCSLAKILFYVMFFHMQEAEYESMETGRQSQRSASARRRRAAEVHNLSERRRRDRINEKMKALQELIPHCNKSDKASMLDEAIEYLKSLQLQVQVRELMTIFDHCLSYVPEQFCSPESSSSLQIMWMRSGLASMMFPGVHHYMPQMGMGMGHTSMPSVHGPIPFPRMPLVNQPVSSNPTVNQASFCPPSNPLNFPNQMQNPHVPMSYARYFGFQHMQPSPQMMNLFAYGAKLMQQNQAALGAGTTVTCGGDAPSENVQEDGNAGIPPADKCRRGLSVCTALHAGLHTSTADCLLPPGNK</sequence>
<accession>A0A843W7G9</accession>
<keyword evidence="9" id="KW-1185">Reference proteome</keyword>
<dbReference type="PROSITE" id="PS50888">
    <property type="entry name" value="BHLH"/>
    <property type="match status" value="1"/>
</dbReference>
<dbReference type="InterPro" id="IPR044273">
    <property type="entry name" value="PIF3-like"/>
</dbReference>
<proteinExistence type="inferred from homology"/>
<evidence type="ECO:0000259" key="7">
    <source>
        <dbReference type="PROSITE" id="PS50888"/>
    </source>
</evidence>
<comment type="caution">
    <text evidence="8">The sequence shown here is derived from an EMBL/GenBank/DDBJ whole genome shotgun (WGS) entry which is preliminary data.</text>
</comment>
<dbReference type="Gene3D" id="4.10.280.10">
    <property type="entry name" value="Helix-loop-helix DNA-binding domain"/>
    <property type="match status" value="1"/>
</dbReference>
<evidence type="ECO:0000313" key="9">
    <source>
        <dbReference type="Proteomes" id="UP000652761"/>
    </source>
</evidence>
<dbReference type="InterPro" id="IPR036638">
    <property type="entry name" value="HLH_DNA-bd_sf"/>
</dbReference>
<comment type="similarity">
    <text evidence="2">Belongs to the bHLH protein family.</text>
</comment>
<name>A0A843W7G9_COLES</name>
<evidence type="ECO:0000256" key="5">
    <source>
        <dbReference type="ARBA" id="ARBA00023242"/>
    </source>
</evidence>
<dbReference type="CDD" id="cd11445">
    <property type="entry name" value="bHLH_AtPIF_like"/>
    <property type="match status" value="1"/>
</dbReference>
<reference evidence="8" key="1">
    <citation type="submission" date="2017-07" db="EMBL/GenBank/DDBJ databases">
        <title>Taro Niue Genome Assembly and Annotation.</title>
        <authorList>
            <person name="Atibalentja N."/>
            <person name="Keating K."/>
            <person name="Fields C.J."/>
        </authorList>
    </citation>
    <scope>NUCLEOTIDE SEQUENCE</scope>
    <source>
        <strain evidence="8">Niue_2</strain>
        <tissue evidence="8">Leaf</tissue>
    </source>
</reference>
<evidence type="ECO:0000313" key="8">
    <source>
        <dbReference type="EMBL" id="MQM03307.1"/>
    </source>
</evidence>
<dbReference type="SMART" id="SM00353">
    <property type="entry name" value="HLH"/>
    <property type="match status" value="1"/>
</dbReference>
<dbReference type="OrthoDB" id="690068at2759"/>
<dbReference type="GO" id="GO:0046983">
    <property type="term" value="F:protein dimerization activity"/>
    <property type="evidence" value="ECO:0007669"/>
    <property type="project" value="InterPro"/>
</dbReference>
<comment type="subcellular location">
    <subcellularLocation>
        <location evidence="1">Nucleus</location>
    </subcellularLocation>
</comment>
<dbReference type="AlphaFoldDB" id="A0A843W7G9"/>
<evidence type="ECO:0000256" key="2">
    <source>
        <dbReference type="ARBA" id="ARBA00005510"/>
    </source>
</evidence>
<dbReference type="PANTHER" id="PTHR46807">
    <property type="entry name" value="TRANSCRIPTION FACTOR PIF3"/>
    <property type="match status" value="1"/>
</dbReference>
<dbReference type="GO" id="GO:0005634">
    <property type="term" value="C:nucleus"/>
    <property type="evidence" value="ECO:0007669"/>
    <property type="project" value="UniProtKB-SubCell"/>
</dbReference>
<evidence type="ECO:0000256" key="6">
    <source>
        <dbReference type="SAM" id="MobiDB-lite"/>
    </source>
</evidence>
<dbReference type="EMBL" id="NMUH01003009">
    <property type="protein sequence ID" value="MQM03307.1"/>
    <property type="molecule type" value="Genomic_DNA"/>
</dbReference>
<keyword evidence="5" id="KW-0539">Nucleus</keyword>
<evidence type="ECO:0000256" key="4">
    <source>
        <dbReference type="ARBA" id="ARBA00023163"/>
    </source>
</evidence>
<gene>
    <name evidence="8" type="ORF">Taro_036083</name>
</gene>
<feature type="region of interest" description="Disordered" evidence="6">
    <location>
        <begin position="327"/>
        <end position="347"/>
    </location>
</feature>
<protein>
    <recommendedName>
        <fullName evidence="7">BHLH domain-containing protein</fullName>
    </recommendedName>
</protein>
<dbReference type="InterPro" id="IPR047265">
    <property type="entry name" value="PIF1-like_bHLH"/>
</dbReference>